<comment type="caution">
    <text evidence="1">The sequence shown here is derived from an EMBL/GenBank/DDBJ whole genome shotgun (WGS) entry which is preliminary data.</text>
</comment>
<name>A0A0C2MM60_THEKT</name>
<evidence type="ECO:0000313" key="1">
    <source>
        <dbReference type="EMBL" id="KII62691.1"/>
    </source>
</evidence>
<proteinExistence type="predicted"/>
<dbReference type="EMBL" id="JWZT01004895">
    <property type="protein sequence ID" value="KII62691.1"/>
    <property type="molecule type" value="Genomic_DNA"/>
</dbReference>
<sequence length="105" mass="12268">MNGCPAAELSNNTWLTDLSFLVDIIEHINELYRKTQGRNKLVIDLNESICAFESKFELWEKQFRENNPFYCLTLKSFLSDMGLINDVNTQNYSHKISALRNEFTI</sequence>
<dbReference type="OrthoDB" id="6362920at2759"/>
<reference evidence="1 2" key="1">
    <citation type="journal article" date="2014" name="Genome Biol. Evol.">
        <title>The genome of the myxosporean Thelohanellus kitauei shows adaptations to nutrient acquisition within its fish host.</title>
        <authorList>
            <person name="Yang Y."/>
            <person name="Xiong J."/>
            <person name="Zhou Z."/>
            <person name="Huo F."/>
            <person name="Miao W."/>
            <person name="Ran C."/>
            <person name="Liu Y."/>
            <person name="Zhang J."/>
            <person name="Feng J."/>
            <person name="Wang M."/>
            <person name="Wang M."/>
            <person name="Wang L."/>
            <person name="Yao B."/>
        </authorList>
    </citation>
    <scope>NUCLEOTIDE SEQUENCE [LARGE SCALE GENOMIC DNA]</scope>
    <source>
        <strain evidence="1">Wuqing</strain>
    </source>
</reference>
<protein>
    <submittedName>
        <fullName evidence="1">General transcription factor II-I repeat domain-containing protein 2</fullName>
    </submittedName>
</protein>
<gene>
    <name evidence="1" type="ORF">RF11_12407</name>
</gene>
<dbReference type="AlphaFoldDB" id="A0A0C2MM60"/>
<organism evidence="1 2">
    <name type="scientific">Thelohanellus kitauei</name>
    <name type="common">Myxosporean</name>
    <dbReference type="NCBI Taxonomy" id="669202"/>
    <lineage>
        <taxon>Eukaryota</taxon>
        <taxon>Metazoa</taxon>
        <taxon>Cnidaria</taxon>
        <taxon>Myxozoa</taxon>
        <taxon>Myxosporea</taxon>
        <taxon>Bivalvulida</taxon>
        <taxon>Platysporina</taxon>
        <taxon>Myxobolidae</taxon>
        <taxon>Thelohanellus</taxon>
    </lineage>
</organism>
<accession>A0A0C2MM60</accession>
<keyword evidence="2" id="KW-1185">Reference proteome</keyword>
<evidence type="ECO:0000313" key="2">
    <source>
        <dbReference type="Proteomes" id="UP000031668"/>
    </source>
</evidence>
<dbReference type="PANTHER" id="PTHR45913">
    <property type="entry name" value="EPM2A-INTERACTING PROTEIN 1"/>
    <property type="match status" value="1"/>
</dbReference>
<dbReference type="Proteomes" id="UP000031668">
    <property type="component" value="Unassembled WGS sequence"/>
</dbReference>
<dbReference type="PANTHER" id="PTHR45913:SF5">
    <property type="entry name" value="GENERAL TRANSCRIPTION FACTOR II-I REPEAT DOMAIN-CONTAINING PROTEIN 2A-LIKE PROTEIN"/>
    <property type="match status" value="1"/>
</dbReference>